<comment type="caution">
    <text evidence="3">The sequence shown here is derived from an EMBL/GenBank/DDBJ whole genome shotgun (WGS) entry which is preliminary data.</text>
</comment>
<dbReference type="GO" id="GO:0004519">
    <property type="term" value="F:endonuclease activity"/>
    <property type="evidence" value="ECO:0007669"/>
    <property type="project" value="UniProtKB-KW"/>
</dbReference>
<gene>
    <name evidence="3" type="ORF">GCM10009784_04250</name>
</gene>
<organism evidence="3 4">
    <name type="scientific">Arthrobacter parietis</name>
    <dbReference type="NCBI Taxonomy" id="271434"/>
    <lineage>
        <taxon>Bacteria</taxon>
        <taxon>Bacillati</taxon>
        <taxon>Actinomycetota</taxon>
        <taxon>Actinomycetes</taxon>
        <taxon>Micrococcales</taxon>
        <taxon>Micrococcaceae</taxon>
        <taxon>Arthrobacter</taxon>
    </lineage>
</organism>
<evidence type="ECO:0000259" key="2">
    <source>
        <dbReference type="SMART" id="SM00507"/>
    </source>
</evidence>
<keyword evidence="3" id="KW-0540">Nuclease</keyword>
<keyword evidence="3" id="KW-0378">Hydrolase</keyword>
<dbReference type="InterPro" id="IPR003615">
    <property type="entry name" value="HNH_nuc"/>
</dbReference>
<feature type="region of interest" description="Disordered" evidence="1">
    <location>
        <begin position="48"/>
        <end position="70"/>
    </location>
</feature>
<feature type="domain" description="HNH nuclease" evidence="2">
    <location>
        <begin position="426"/>
        <end position="478"/>
    </location>
</feature>
<keyword evidence="4" id="KW-1185">Reference proteome</keyword>
<dbReference type="Pfam" id="PF13391">
    <property type="entry name" value="HNH_2"/>
    <property type="match status" value="1"/>
</dbReference>
<proteinExistence type="predicted"/>
<dbReference type="Pfam" id="PF02720">
    <property type="entry name" value="DUF222"/>
    <property type="match status" value="1"/>
</dbReference>
<evidence type="ECO:0000313" key="4">
    <source>
        <dbReference type="Proteomes" id="UP001500974"/>
    </source>
</evidence>
<feature type="compositionally biased region" description="Low complexity" evidence="1">
    <location>
        <begin position="257"/>
        <end position="266"/>
    </location>
</feature>
<dbReference type="EMBL" id="BAAAON010000001">
    <property type="protein sequence ID" value="GAA2172718.1"/>
    <property type="molecule type" value="Genomic_DNA"/>
</dbReference>
<evidence type="ECO:0000256" key="1">
    <source>
        <dbReference type="SAM" id="MobiDB-lite"/>
    </source>
</evidence>
<accession>A0ABP5MDT1</accession>
<reference evidence="4" key="1">
    <citation type="journal article" date="2019" name="Int. J. Syst. Evol. Microbiol.">
        <title>The Global Catalogue of Microorganisms (GCM) 10K type strain sequencing project: providing services to taxonomists for standard genome sequencing and annotation.</title>
        <authorList>
            <consortium name="The Broad Institute Genomics Platform"/>
            <consortium name="The Broad Institute Genome Sequencing Center for Infectious Disease"/>
            <person name="Wu L."/>
            <person name="Ma J."/>
        </authorList>
    </citation>
    <scope>NUCLEOTIDE SEQUENCE [LARGE SCALE GENOMIC DNA]</scope>
    <source>
        <strain evidence="4">JCM 14917</strain>
    </source>
</reference>
<dbReference type="Proteomes" id="UP001500974">
    <property type="component" value="Unassembled WGS sequence"/>
</dbReference>
<dbReference type="InterPro" id="IPR003870">
    <property type="entry name" value="DUF222"/>
</dbReference>
<dbReference type="SMART" id="SM00507">
    <property type="entry name" value="HNHc"/>
    <property type="match status" value="1"/>
</dbReference>
<name>A0ABP5MDT1_9MICC</name>
<sequence length="517" mass="54916">MPRTPRVWWPSSREWDRINVAEHLTGIEDLSRTVEYLQLVAATAVDRSSAAAGGKPTDTNNTTTDNGTPTGGGVGFAFGLSGQSGGRSAYRCTAGYLQDRLRISRSEANRRLRLGAKLIPRTTLTGEPLPAACAHLAAAVSAGVVSGKAATMINSALDRAQFTTEPAVLNTIEAQLTASATRFDPDFLTKLIGRVEAHLDPDGPEPSEKELTARQGVFLRGKKRGLHLLDIAATDEQYEYLTTIMNTATNPRTTNPGDSGSDASTSGGAGGDGHTSDSSTNGEAGGEQSEAPAETRTRAQLLLDGLVGACQIALATDKLPATGGQRPQVLVTIDYQTLLGDLETRTGVFSPATGTFTGTSAGPSATGPSTDASFSSAGGASLAYTGPVNARTARKIACDADIIPVVLGGQGEILDLGRTQRLFTAKQRKALIARDQGCAFPTCTMPAHWTEAHHIQPWSHGGTTSTDNGILLCSHHHHLIHQNEWTIQIRDRLPWFIPPPHLDPHQQPQRNHYWTLC</sequence>
<feature type="region of interest" description="Disordered" evidence="1">
    <location>
        <begin position="248"/>
        <end position="295"/>
    </location>
</feature>
<protein>
    <submittedName>
        <fullName evidence="3">HNH endonuclease signature motif containing protein</fullName>
    </submittedName>
</protein>
<evidence type="ECO:0000313" key="3">
    <source>
        <dbReference type="EMBL" id="GAA2172718.1"/>
    </source>
</evidence>
<feature type="compositionally biased region" description="Low complexity" evidence="1">
    <location>
        <begin position="48"/>
        <end position="68"/>
    </location>
</feature>
<dbReference type="RefSeq" id="WP_346027304.1">
    <property type="nucleotide sequence ID" value="NZ_BAAAON010000001.1"/>
</dbReference>
<dbReference type="Gene3D" id="1.10.30.50">
    <property type="match status" value="1"/>
</dbReference>
<keyword evidence="3" id="KW-0255">Endonuclease</keyword>
<dbReference type="CDD" id="cd00085">
    <property type="entry name" value="HNHc"/>
    <property type="match status" value="1"/>
</dbReference>